<evidence type="ECO:0000259" key="3">
    <source>
        <dbReference type="PROSITE" id="PS50042"/>
    </source>
</evidence>
<protein>
    <recommendedName>
        <fullName evidence="2">histidine kinase</fullName>
        <ecNumber evidence="2">2.7.13.3</ecNumber>
    </recommendedName>
</protein>
<comment type="catalytic activity">
    <reaction evidence="1">
        <text>ATP + protein L-histidine = ADP + protein N-phospho-L-histidine.</text>
        <dbReference type="EC" id="2.7.13.3"/>
    </reaction>
</comment>
<dbReference type="Gene3D" id="2.60.120.10">
    <property type="entry name" value="Jelly Rolls"/>
    <property type="match status" value="1"/>
</dbReference>
<feature type="domain" description="Histidine kinase" evidence="4">
    <location>
        <begin position="262"/>
        <end position="466"/>
    </location>
</feature>
<dbReference type="PROSITE" id="PS50109">
    <property type="entry name" value="HIS_KIN"/>
    <property type="match status" value="1"/>
</dbReference>
<dbReference type="SUPFAM" id="SSF47384">
    <property type="entry name" value="Homodimeric domain of signal transducing histidine kinase"/>
    <property type="match status" value="1"/>
</dbReference>
<dbReference type="SUPFAM" id="SSF51206">
    <property type="entry name" value="cAMP-binding domain-like"/>
    <property type="match status" value="1"/>
</dbReference>
<dbReference type="Gene3D" id="3.30.565.10">
    <property type="entry name" value="Histidine kinase-like ATPase, C-terminal domain"/>
    <property type="match status" value="1"/>
</dbReference>
<keyword evidence="5" id="KW-0808">Transferase</keyword>
<dbReference type="EC" id="2.7.13.3" evidence="2"/>
<comment type="caution">
    <text evidence="5">The sequence shown here is derived from an EMBL/GenBank/DDBJ whole genome shotgun (WGS) entry which is preliminary data.</text>
</comment>
<organism evidence="5 6">
    <name type="scientific">Dinghuibacter silviterrae</name>
    <dbReference type="NCBI Taxonomy" id="1539049"/>
    <lineage>
        <taxon>Bacteria</taxon>
        <taxon>Pseudomonadati</taxon>
        <taxon>Bacteroidota</taxon>
        <taxon>Chitinophagia</taxon>
        <taxon>Chitinophagales</taxon>
        <taxon>Chitinophagaceae</taxon>
        <taxon>Dinghuibacter</taxon>
    </lineage>
</organism>
<dbReference type="SUPFAM" id="SSF55874">
    <property type="entry name" value="ATPase domain of HSP90 chaperone/DNA topoisomerase II/histidine kinase"/>
    <property type="match status" value="1"/>
</dbReference>
<dbReference type="InterPro" id="IPR036890">
    <property type="entry name" value="HATPase_C_sf"/>
</dbReference>
<accession>A0A4V3GLF8</accession>
<dbReference type="SMART" id="SM00387">
    <property type="entry name" value="HATPase_c"/>
    <property type="match status" value="1"/>
</dbReference>
<dbReference type="PANTHER" id="PTHR43065">
    <property type="entry name" value="SENSOR HISTIDINE KINASE"/>
    <property type="match status" value="1"/>
</dbReference>
<dbReference type="Pfam" id="PF02518">
    <property type="entry name" value="HATPase_c"/>
    <property type="match status" value="1"/>
</dbReference>
<sequence>MTPCTPALLKTFDALKEVPEDQLQWLIDQSYCRMVPDGELLAEPGKAIAGTHFVITGMLRVYMPIGGVKREIGSFAPGDISGYLPFSRAKMASGYAVTVGESQLMTFPVDKIQEMIRTQFELTQALVHVMTNRVRSFTALQQQNEKMLALGKLSAGLAHELNNPASAIVRDSDSLLKHLKLQPEDFKRVISIQMSGQQVDAVCDDLFRILDRPEQPELGLRERTKKEGEMEDMLDELGISGPGELVENLVGFAFEPEDVRDLSNHIPKTFLSAVFGWINNLLVTERMVEDISESSKRIADLVASVKTYTHMDQAQDKQYADIHIGIWNTVKMLGYKFKKGNITLVKEFDKTLPPVKAMIGELNQVWTNLIDNALDAMEPNGKGTLTIRTERDREFVQVSIIDDGPGIPEEIRSRIFDPFFTTKELGKGTGMGLETVQRIVNQHRGSIKVQLAQGHTAFIVCFPING</sequence>
<dbReference type="PRINTS" id="PR00344">
    <property type="entry name" value="BCTRLSENSOR"/>
</dbReference>
<dbReference type="Gene3D" id="1.10.287.130">
    <property type="match status" value="1"/>
</dbReference>
<gene>
    <name evidence="5" type="ORF">EDB95_0382</name>
</gene>
<evidence type="ECO:0000313" key="5">
    <source>
        <dbReference type="EMBL" id="TDW99372.1"/>
    </source>
</evidence>
<dbReference type="InterPro" id="IPR018490">
    <property type="entry name" value="cNMP-bd_dom_sf"/>
</dbReference>
<keyword evidence="5" id="KW-0418">Kinase</keyword>
<reference evidence="5 6" key="1">
    <citation type="submission" date="2019-03" db="EMBL/GenBank/DDBJ databases">
        <title>Genomic Encyclopedia of Type Strains, Phase IV (KMG-IV): sequencing the most valuable type-strain genomes for metagenomic binning, comparative biology and taxonomic classification.</title>
        <authorList>
            <person name="Goeker M."/>
        </authorList>
    </citation>
    <scope>NUCLEOTIDE SEQUENCE [LARGE SCALE GENOMIC DNA]</scope>
    <source>
        <strain evidence="5 6">DSM 100059</strain>
    </source>
</reference>
<dbReference type="InterPro" id="IPR014710">
    <property type="entry name" value="RmlC-like_jellyroll"/>
</dbReference>
<keyword evidence="6" id="KW-1185">Reference proteome</keyword>
<dbReference type="EMBL" id="SODV01000001">
    <property type="protein sequence ID" value="TDW99372.1"/>
    <property type="molecule type" value="Genomic_DNA"/>
</dbReference>
<dbReference type="AlphaFoldDB" id="A0A4V3GLF8"/>
<dbReference type="Proteomes" id="UP000294498">
    <property type="component" value="Unassembled WGS sequence"/>
</dbReference>
<dbReference type="InterPro" id="IPR005467">
    <property type="entry name" value="His_kinase_dom"/>
</dbReference>
<evidence type="ECO:0000313" key="6">
    <source>
        <dbReference type="Proteomes" id="UP000294498"/>
    </source>
</evidence>
<dbReference type="RefSeq" id="WP_133990013.1">
    <property type="nucleotide sequence ID" value="NZ_SODV01000001.1"/>
</dbReference>
<dbReference type="CDD" id="cd00038">
    <property type="entry name" value="CAP_ED"/>
    <property type="match status" value="1"/>
</dbReference>
<dbReference type="InterPro" id="IPR003594">
    <property type="entry name" value="HATPase_dom"/>
</dbReference>
<evidence type="ECO:0000256" key="1">
    <source>
        <dbReference type="ARBA" id="ARBA00000085"/>
    </source>
</evidence>
<evidence type="ECO:0000256" key="2">
    <source>
        <dbReference type="ARBA" id="ARBA00012438"/>
    </source>
</evidence>
<name>A0A4V3GLF8_9BACT</name>
<dbReference type="OrthoDB" id="9806995at2"/>
<proteinExistence type="predicted"/>
<dbReference type="InterPro" id="IPR000595">
    <property type="entry name" value="cNMP-bd_dom"/>
</dbReference>
<evidence type="ECO:0000259" key="4">
    <source>
        <dbReference type="PROSITE" id="PS50109"/>
    </source>
</evidence>
<dbReference type="PANTHER" id="PTHR43065:SF48">
    <property type="entry name" value="HISTIDINE KINASE"/>
    <property type="match status" value="1"/>
</dbReference>
<dbReference type="GO" id="GO:0000155">
    <property type="term" value="F:phosphorelay sensor kinase activity"/>
    <property type="evidence" value="ECO:0007669"/>
    <property type="project" value="InterPro"/>
</dbReference>
<feature type="domain" description="Cyclic nucleotide-binding" evidence="3">
    <location>
        <begin position="14"/>
        <end position="116"/>
    </location>
</feature>
<dbReference type="PROSITE" id="PS50042">
    <property type="entry name" value="CNMP_BINDING_3"/>
    <property type="match status" value="1"/>
</dbReference>
<dbReference type="Pfam" id="PF00027">
    <property type="entry name" value="cNMP_binding"/>
    <property type="match status" value="1"/>
</dbReference>
<dbReference type="InterPro" id="IPR004358">
    <property type="entry name" value="Sig_transdc_His_kin-like_C"/>
</dbReference>
<dbReference type="InterPro" id="IPR036097">
    <property type="entry name" value="HisK_dim/P_sf"/>
</dbReference>